<name>A0A1Y1SGJ7_9GAMM</name>
<sequence>MPVVLLGMASPGFAADCGREDIDHYLDRGFTPQQVLELCRGQAGSSSAPTLEQAHVRGEHLRFLRDAVDGHDLSLGEDVLAFSRDLCVKYDRPNYAEQRKSACGVAHYKIGLQGLKVLEASRKVVFWGSNEVRVGSPLLEKDYQLGQDALSERDQRKLAEELGKDAQAVLIPVREGVAVDAVRARLEELAR</sequence>
<protein>
    <submittedName>
        <fullName evidence="1">Uncharacterized protein</fullName>
    </submittedName>
</protein>
<accession>A0A1Y1SGJ7</accession>
<dbReference type="EMBL" id="AQQV01000001">
    <property type="protein sequence ID" value="ORE88708.1"/>
    <property type="molecule type" value="Genomic_DNA"/>
</dbReference>
<reference evidence="1 2" key="1">
    <citation type="submission" date="2013-04" db="EMBL/GenBank/DDBJ databases">
        <title>Oceanococcus atlanticus 22II-S10r2 Genome Sequencing.</title>
        <authorList>
            <person name="Lai Q."/>
            <person name="Li G."/>
            <person name="Shao Z."/>
        </authorList>
    </citation>
    <scope>NUCLEOTIDE SEQUENCE [LARGE SCALE GENOMIC DNA]</scope>
    <source>
        <strain evidence="1 2">22II-S10r2</strain>
    </source>
</reference>
<gene>
    <name evidence="1" type="ORF">ATO7_02495</name>
</gene>
<keyword evidence="2" id="KW-1185">Reference proteome</keyword>
<organism evidence="1 2">
    <name type="scientific">Oceanococcus atlanticus</name>
    <dbReference type="NCBI Taxonomy" id="1317117"/>
    <lineage>
        <taxon>Bacteria</taxon>
        <taxon>Pseudomonadati</taxon>
        <taxon>Pseudomonadota</taxon>
        <taxon>Gammaproteobacteria</taxon>
        <taxon>Chromatiales</taxon>
        <taxon>Oceanococcaceae</taxon>
        <taxon>Oceanococcus</taxon>
    </lineage>
</organism>
<evidence type="ECO:0000313" key="2">
    <source>
        <dbReference type="Proteomes" id="UP000192342"/>
    </source>
</evidence>
<proteinExistence type="predicted"/>
<evidence type="ECO:0000313" key="1">
    <source>
        <dbReference type="EMBL" id="ORE88708.1"/>
    </source>
</evidence>
<comment type="caution">
    <text evidence="1">The sequence shown here is derived from an EMBL/GenBank/DDBJ whole genome shotgun (WGS) entry which is preliminary data.</text>
</comment>
<dbReference type="AlphaFoldDB" id="A0A1Y1SGJ7"/>
<dbReference type="Proteomes" id="UP000192342">
    <property type="component" value="Unassembled WGS sequence"/>
</dbReference>